<feature type="binding site" evidence="7">
    <location>
        <position position="87"/>
    </location>
    <ligand>
        <name>S-adenosyl-L-methionine</name>
        <dbReference type="ChEBI" id="CHEBI:59789"/>
    </ligand>
</feature>
<evidence type="ECO:0000256" key="8">
    <source>
        <dbReference type="SAM" id="MobiDB-lite"/>
    </source>
</evidence>
<keyword evidence="10" id="KW-1185">Reference proteome</keyword>
<dbReference type="KEGG" id="pry:Prubr_03920"/>
<dbReference type="GO" id="GO:0070475">
    <property type="term" value="P:rRNA base methylation"/>
    <property type="evidence" value="ECO:0007669"/>
    <property type="project" value="UniProtKB-UniRule"/>
</dbReference>
<organism evidence="9 10">
    <name type="scientific">Polymorphospora rubra</name>
    <dbReference type="NCBI Taxonomy" id="338584"/>
    <lineage>
        <taxon>Bacteria</taxon>
        <taxon>Bacillati</taxon>
        <taxon>Actinomycetota</taxon>
        <taxon>Actinomycetes</taxon>
        <taxon>Micromonosporales</taxon>
        <taxon>Micromonosporaceae</taxon>
        <taxon>Polymorphospora</taxon>
    </lineage>
</organism>
<accession>A0A810MQM6</accession>
<keyword evidence="4 7" id="KW-0489">Methyltransferase</keyword>
<comment type="function">
    <text evidence="7">Specifically methylates the N4 position of cytidine in position 1402 (C1402) of 16S rRNA.</text>
</comment>
<feature type="compositionally biased region" description="Gly residues" evidence="8">
    <location>
        <begin position="343"/>
        <end position="362"/>
    </location>
</feature>
<keyword evidence="2 7" id="KW-0963">Cytoplasm</keyword>
<evidence type="ECO:0000313" key="10">
    <source>
        <dbReference type="Proteomes" id="UP000680866"/>
    </source>
</evidence>
<protein>
    <recommendedName>
        <fullName evidence="7">Ribosomal RNA small subunit methyltransferase H</fullName>
        <ecNumber evidence="7">2.1.1.199</ecNumber>
    </recommendedName>
    <alternativeName>
        <fullName evidence="7">16S rRNA m(4)C1402 methyltransferase</fullName>
    </alternativeName>
    <alternativeName>
        <fullName evidence="7">rRNA (cytosine-N(4)-)-methyltransferase RsmH</fullName>
    </alternativeName>
</protein>
<feature type="binding site" evidence="7">
    <location>
        <position position="60"/>
    </location>
    <ligand>
        <name>S-adenosyl-L-methionine</name>
        <dbReference type="ChEBI" id="CHEBI:59789"/>
    </ligand>
</feature>
<keyword evidence="3 7" id="KW-0698">rRNA processing</keyword>
<dbReference type="Gene3D" id="1.10.150.170">
    <property type="entry name" value="Putative methyltransferase TM0872, insert domain"/>
    <property type="match status" value="1"/>
</dbReference>
<dbReference type="Gene3D" id="3.40.50.150">
    <property type="entry name" value="Vaccinia Virus protein VP39"/>
    <property type="match status" value="1"/>
</dbReference>
<evidence type="ECO:0000256" key="5">
    <source>
        <dbReference type="ARBA" id="ARBA00022679"/>
    </source>
</evidence>
<dbReference type="RefSeq" id="WP_212820997.1">
    <property type="nucleotide sequence ID" value="NZ_AP023359.1"/>
</dbReference>
<feature type="region of interest" description="Disordered" evidence="8">
    <location>
        <begin position="314"/>
        <end position="423"/>
    </location>
</feature>
<dbReference type="EC" id="2.1.1.199" evidence="7"/>
<comment type="subcellular location">
    <subcellularLocation>
        <location evidence="7">Cytoplasm</location>
    </subcellularLocation>
</comment>
<evidence type="ECO:0000256" key="2">
    <source>
        <dbReference type="ARBA" id="ARBA00022490"/>
    </source>
</evidence>
<comment type="similarity">
    <text evidence="1 7">Belongs to the methyltransferase superfamily. RsmH family.</text>
</comment>
<dbReference type="Pfam" id="PF01795">
    <property type="entry name" value="Methyltransf_5"/>
    <property type="match status" value="1"/>
</dbReference>
<keyword evidence="6 7" id="KW-0949">S-adenosyl-L-methionine</keyword>
<dbReference type="SUPFAM" id="SSF53335">
    <property type="entry name" value="S-adenosyl-L-methionine-dependent methyltransferases"/>
    <property type="match status" value="1"/>
</dbReference>
<evidence type="ECO:0000256" key="1">
    <source>
        <dbReference type="ARBA" id="ARBA00010396"/>
    </source>
</evidence>
<name>A0A810MQM6_9ACTN</name>
<keyword evidence="5 7" id="KW-0808">Transferase</keyword>
<feature type="binding site" evidence="7">
    <location>
        <position position="115"/>
    </location>
    <ligand>
        <name>S-adenosyl-L-methionine</name>
        <dbReference type="ChEBI" id="CHEBI:59789"/>
    </ligand>
</feature>
<feature type="compositionally biased region" description="Low complexity" evidence="8">
    <location>
        <begin position="324"/>
        <end position="342"/>
    </location>
</feature>
<sequence length="423" mass="44983">MGELRGTHVPVLLERCLELLAPALDRGDRRTVHVDATLGLAGHAEAVLAAFPRTVLVGLDRDTEALAHARDRLRPYADRIHLVHAVYDELPDVLAELDLPLVDGVLFDLGVSSLQLDAPDRGFAYAQDAPLDMRMDQTRGTTAEEVVNTYPADDLARVLRVYGEEKFARRIAAAIVRERGRGRITSSARLAELVRESIPAPARRTGGHPAKRTFQALRIEVNQELAVLEAALPAALDALAPGGRMVVLSYHSLEDRLTKQAIGVRARSTGPVDLPVELPGTGPTLRLLSRGAELPGEAEVAANPRAASVRLRAAERIDPDAEPAGEAGARTGRTAGTARGRSTGIGGEGRGGGGGTAGTGRGRGADPRPAGQGKTARADRERPRRQVKALHQPSARRRSATSAPQGQDGRRRPGETDEQGEGS</sequence>
<dbReference type="EMBL" id="AP023359">
    <property type="protein sequence ID" value="BCJ63371.1"/>
    <property type="molecule type" value="Genomic_DNA"/>
</dbReference>
<dbReference type="HAMAP" id="MF_01007">
    <property type="entry name" value="16SrRNA_methyltr_H"/>
    <property type="match status" value="1"/>
</dbReference>
<dbReference type="GO" id="GO:0071424">
    <property type="term" value="F:rRNA (cytosine-N4-)-methyltransferase activity"/>
    <property type="evidence" value="ECO:0007669"/>
    <property type="project" value="UniProtKB-UniRule"/>
</dbReference>
<evidence type="ECO:0000256" key="7">
    <source>
        <dbReference type="HAMAP-Rule" id="MF_01007"/>
    </source>
</evidence>
<dbReference type="InterPro" id="IPR002903">
    <property type="entry name" value="RsmH"/>
</dbReference>
<gene>
    <name evidence="7" type="primary">rsmH</name>
    <name evidence="9" type="ORF">Prubr_03920</name>
</gene>
<proteinExistence type="inferred from homology"/>
<feature type="binding site" evidence="7">
    <location>
        <position position="108"/>
    </location>
    <ligand>
        <name>S-adenosyl-L-methionine</name>
        <dbReference type="ChEBI" id="CHEBI:59789"/>
    </ligand>
</feature>
<comment type="catalytic activity">
    <reaction evidence="7">
        <text>cytidine(1402) in 16S rRNA + S-adenosyl-L-methionine = N(4)-methylcytidine(1402) in 16S rRNA + S-adenosyl-L-homocysteine + H(+)</text>
        <dbReference type="Rhea" id="RHEA:42928"/>
        <dbReference type="Rhea" id="RHEA-COMP:10286"/>
        <dbReference type="Rhea" id="RHEA-COMP:10287"/>
        <dbReference type="ChEBI" id="CHEBI:15378"/>
        <dbReference type="ChEBI" id="CHEBI:57856"/>
        <dbReference type="ChEBI" id="CHEBI:59789"/>
        <dbReference type="ChEBI" id="CHEBI:74506"/>
        <dbReference type="ChEBI" id="CHEBI:82748"/>
        <dbReference type="EC" id="2.1.1.199"/>
    </reaction>
</comment>
<evidence type="ECO:0000313" key="9">
    <source>
        <dbReference type="EMBL" id="BCJ63371.1"/>
    </source>
</evidence>
<dbReference type="NCBIfam" id="TIGR00006">
    <property type="entry name" value="16S rRNA (cytosine(1402)-N(4))-methyltransferase RsmH"/>
    <property type="match status" value="1"/>
</dbReference>
<dbReference type="GO" id="GO:0005737">
    <property type="term" value="C:cytoplasm"/>
    <property type="evidence" value="ECO:0007669"/>
    <property type="project" value="UniProtKB-SubCell"/>
</dbReference>
<reference evidence="9" key="1">
    <citation type="submission" date="2020-08" db="EMBL/GenBank/DDBJ databases">
        <title>Whole genome shotgun sequence of Polymorphospora rubra NBRC 101157.</title>
        <authorList>
            <person name="Komaki H."/>
            <person name="Tamura T."/>
        </authorList>
    </citation>
    <scope>NUCLEOTIDE SEQUENCE</scope>
    <source>
        <strain evidence="9">NBRC 101157</strain>
    </source>
</reference>
<dbReference type="PANTHER" id="PTHR11265:SF0">
    <property type="entry name" value="12S RRNA N4-METHYLCYTIDINE METHYLTRANSFERASE"/>
    <property type="match status" value="1"/>
</dbReference>
<feature type="binding site" evidence="7">
    <location>
        <begin position="41"/>
        <end position="43"/>
    </location>
    <ligand>
        <name>S-adenosyl-L-methionine</name>
        <dbReference type="ChEBI" id="CHEBI:59789"/>
    </ligand>
</feature>
<dbReference type="InterPro" id="IPR029063">
    <property type="entry name" value="SAM-dependent_MTases_sf"/>
</dbReference>
<dbReference type="SUPFAM" id="SSF81799">
    <property type="entry name" value="Putative methyltransferase TM0872, insert domain"/>
    <property type="match status" value="1"/>
</dbReference>
<evidence type="ECO:0000256" key="4">
    <source>
        <dbReference type="ARBA" id="ARBA00022603"/>
    </source>
</evidence>
<dbReference type="FunFam" id="1.10.150.170:FF:000001">
    <property type="entry name" value="Ribosomal RNA small subunit methyltransferase H"/>
    <property type="match status" value="1"/>
</dbReference>
<dbReference type="Proteomes" id="UP000680866">
    <property type="component" value="Chromosome"/>
</dbReference>
<dbReference type="PANTHER" id="PTHR11265">
    <property type="entry name" value="S-ADENOSYL-METHYLTRANSFERASE MRAW"/>
    <property type="match status" value="1"/>
</dbReference>
<evidence type="ECO:0000256" key="6">
    <source>
        <dbReference type="ARBA" id="ARBA00022691"/>
    </source>
</evidence>
<feature type="compositionally biased region" description="Basic residues" evidence="8">
    <location>
        <begin position="385"/>
        <end position="399"/>
    </location>
</feature>
<dbReference type="InterPro" id="IPR023397">
    <property type="entry name" value="SAM-dep_MeTrfase_MraW_recog"/>
</dbReference>
<evidence type="ECO:0000256" key="3">
    <source>
        <dbReference type="ARBA" id="ARBA00022552"/>
    </source>
</evidence>
<dbReference type="AlphaFoldDB" id="A0A810MQM6"/>